<dbReference type="InterPro" id="IPR032675">
    <property type="entry name" value="LRR_dom_sf"/>
</dbReference>
<dbReference type="InterPro" id="IPR050836">
    <property type="entry name" value="SDS22/Internalin_LRR"/>
</dbReference>
<evidence type="ECO:0000256" key="2">
    <source>
        <dbReference type="ARBA" id="ARBA00022737"/>
    </source>
</evidence>
<feature type="non-terminal residue" evidence="3">
    <location>
        <position position="202"/>
    </location>
</feature>
<evidence type="ECO:0008006" key="4">
    <source>
        <dbReference type="Google" id="ProtNLM"/>
    </source>
</evidence>
<reference evidence="3" key="1">
    <citation type="submission" date="2018-05" db="EMBL/GenBank/DDBJ databases">
        <authorList>
            <person name="Lanie J.A."/>
            <person name="Ng W.-L."/>
            <person name="Kazmierczak K.M."/>
            <person name="Andrzejewski T.M."/>
            <person name="Davidsen T.M."/>
            <person name="Wayne K.J."/>
            <person name="Tettelin H."/>
            <person name="Glass J.I."/>
            <person name="Rusch D."/>
            <person name="Podicherti R."/>
            <person name="Tsui H.-C.T."/>
            <person name="Winkler M.E."/>
        </authorList>
    </citation>
    <scope>NUCLEOTIDE SEQUENCE</scope>
</reference>
<dbReference type="AlphaFoldDB" id="A0A382ZD85"/>
<evidence type="ECO:0000256" key="1">
    <source>
        <dbReference type="ARBA" id="ARBA00022614"/>
    </source>
</evidence>
<organism evidence="3">
    <name type="scientific">marine metagenome</name>
    <dbReference type="NCBI Taxonomy" id="408172"/>
    <lineage>
        <taxon>unclassified sequences</taxon>
        <taxon>metagenomes</taxon>
        <taxon>ecological metagenomes</taxon>
    </lineage>
</organism>
<dbReference type="Gene3D" id="3.80.10.10">
    <property type="entry name" value="Ribonuclease Inhibitor"/>
    <property type="match status" value="1"/>
</dbReference>
<dbReference type="InterPro" id="IPR025875">
    <property type="entry name" value="Leu-rich_rpt_4"/>
</dbReference>
<dbReference type="PANTHER" id="PTHR46652">
    <property type="entry name" value="LEUCINE-RICH REPEAT AND IQ DOMAIN-CONTAINING PROTEIN 1-RELATED"/>
    <property type="match status" value="1"/>
</dbReference>
<accession>A0A382ZD85</accession>
<dbReference type="InterPro" id="IPR001611">
    <property type="entry name" value="Leu-rich_rpt"/>
</dbReference>
<dbReference type="PANTHER" id="PTHR46652:SF3">
    <property type="entry name" value="LEUCINE-RICH REPEAT-CONTAINING PROTEIN 9"/>
    <property type="match status" value="1"/>
</dbReference>
<dbReference type="PROSITE" id="PS51450">
    <property type="entry name" value="LRR"/>
    <property type="match status" value="3"/>
</dbReference>
<dbReference type="SUPFAM" id="SSF52058">
    <property type="entry name" value="L domain-like"/>
    <property type="match status" value="1"/>
</dbReference>
<evidence type="ECO:0000313" key="3">
    <source>
        <dbReference type="EMBL" id="SVD93065.1"/>
    </source>
</evidence>
<sequence length="202" mass="22414">MSSQVPIVFVLLALGLGCGKKEVEPAEISATPPTIQPFIESTPPIVQKELFFDQDNLDHRKIETTINVTLRQKKQQGQASLTGMRIIPRRAWPKLKSGDVLQLTELDVGGKDISDISPLSGLRQLKSLFLTENRITDLSPLTGHTQLLSLTLDGNGQLQDLSPLVNLKGLRLLYLDRNHVVDLSPLAGLTELKYLYLRDNQV</sequence>
<keyword evidence="1" id="KW-0433">Leucine-rich repeat</keyword>
<name>A0A382ZD85_9ZZZZ</name>
<proteinExistence type="predicted"/>
<keyword evidence="2" id="KW-0677">Repeat</keyword>
<protein>
    <recommendedName>
        <fullName evidence="4">Leucine-rich repeat domain-containing protein</fullName>
    </recommendedName>
</protein>
<dbReference type="EMBL" id="UINC01182703">
    <property type="protein sequence ID" value="SVD93065.1"/>
    <property type="molecule type" value="Genomic_DNA"/>
</dbReference>
<dbReference type="Pfam" id="PF12799">
    <property type="entry name" value="LRR_4"/>
    <property type="match status" value="1"/>
</dbReference>
<gene>
    <name evidence="3" type="ORF">METZ01_LOCUS445919</name>
</gene>